<keyword evidence="1" id="KW-0808">Transferase</keyword>
<dbReference type="CDD" id="cd03818">
    <property type="entry name" value="GT4_ExpC-like"/>
    <property type="match status" value="1"/>
</dbReference>
<dbReference type="SUPFAM" id="SSF53756">
    <property type="entry name" value="UDP-Glycosyltransferase/glycogen phosphorylase"/>
    <property type="match status" value="1"/>
</dbReference>
<reference evidence="5" key="1">
    <citation type="journal article" date="2019" name="J. Bacteriol.">
        <title>A Mutagenic Screen Identifies a TonB-Dependent Receptor Required for the Lanthanide Metal Switch in the Type I Methanotroph 'Methylotuvimicrobium buryatense' 5GB1C.</title>
        <authorList>
            <person name="Groom J.D."/>
            <person name="Ford S.M."/>
            <person name="Pesesky M.W."/>
            <person name="Lidstrom M.E."/>
        </authorList>
    </citation>
    <scope>NUCLEOTIDE SEQUENCE [LARGE SCALE GENOMIC DNA]</scope>
    <source>
        <strain evidence="5">5GB1C</strain>
    </source>
</reference>
<evidence type="ECO:0000313" key="5">
    <source>
        <dbReference type="Proteomes" id="UP000305881"/>
    </source>
</evidence>
<keyword evidence="5" id="KW-1185">Reference proteome</keyword>
<dbReference type="PANTHER" id="PTHR46401:SF2">
    <property type="entry name" value="GLYCOSYLTRANSFERASE WBBK-RELATED"/>
    <property type="match status" value="1"/>
</dbReference>
<dbReference type="RefSeq" id="WP_017841823.1">
    <property type="nucleotide sequence ID" value="NZ_CP035467.1"/>
</dbReference>
<dbReference type="AlphaFoldDB" id="A0A4V1IKB2"/>
<dbReference type="KEGG" id="mbur:EQU24_20210"/>
<feature type="domain" description="Glycosyl transferase family 1" evidence="2">
    <location>
        <begin position="208"/>
        <end position="383"/>
    </location>
</feature>
<feature type="domain" description="Glycosyl transferase family 4" evidence="3">
    <location>
        <begin position="27"/>
        <end position="194"/>
    </location>
</feature>
<dbReference type="PANTHER" id="PTHR46401">
    <property type="entry name" value="GLYCOSYLTRANSFERASE WBBK-RELATED"/>
    <property type="match status" value="1"/>
</dbReference>
<accession>A0A4V1IKB2</accession>
<dbReference type="GO" id="GO:0009103">
    <property type="term" value="P:lipopolysaccharide biosynthetic process"/>
    <property type="evidence" value="ECO:0007669"/>
    <property type="project" value="TreeGrafter"/>
</dbReference>
<proteinExistence type="predicted"/>
<dbReference type="InterPro" id="IPR022623">
    <property type="entry name" value="Glyco_trans_4"/>
</dbReference>
<evidence type="ECO:0000256" key="1">
    <source>
        <dbReference type="ARBA" id="ARBA00022679"/>
    </source>
</evidence>
<evidence type="ECO:0000313" key="4">
    <source>
        <dbReference type="EMBL" id="QCW84295.1"/>
    </source>
</evidence>
<dbReference type="Pfam" id="PF12000">
    <property type="entry name" value="Glyco_trans_4_3"/>
    <property type="match status" value="1"/>
</dbReference>
<name>A0A4V1IKB2_METBY</name>
<dbReference type="EMBL" id="CP035467">
    <property type="protein sequence ID" value="QCW84295.1"/>
    <property type="molecule type" value="Genomic_DNA"/>
</dbReference>
<dbReference type="Gene3D" id="3.40.50.2000">
    <property type="entry name" value="Glycogen Phosphorylase B"/>
    <property type="match status" value="2"/>
</dbReference>
<dbReference type="GO" id="GO:0016757">
    <property type="term" value="F:glycosyltransferase activity"/>
    <property type="evidence" value="ECO:0007669"/>
    <property type="project" value="InterPro"/>
</dbReference>
<dbReference type="OrthoDB" id="5416057at2"/>
<dbReference type="Pfam" id="PF00534">
    <property type="entry name" value="Glycos_transf_1"/>
    <property type="match status" value="1"/>
</dbReference>
<sequence>MNFLFIHQNFPAQFRHLANALLEDPKNKVYAIGETNNVRTRGIIHKRIILLGYQLELSKLFHQSVLGDFEIAAQRGQLVAGIALRLKNKGFYPDIIIAHPGWGETLFLKDIFPKSKHIYYFEFYYHAYGHDVGFDPEFPISTNERLLVRLKNTTQLLSLESADEGIAPTHWQKQQYPVEFHSKIKVFHEGINTRLAAPNPEACFSYQNKTLTRDNEIITYVARNLEPYRGFHCLMRALPAILEARPQAQILIVGGDAVSYGRRLPNGQNYRELYLKELGHQLDLSRIHFVGKVSYRDFLTILQVSSVHVYLTYPFVLSWSMLEAMSVGCALVASETAPVKEVVLDGINGQLVDFFNMRQLADTVIAVLQNPDDYREMRFKARQTIIDHYDLEQVCLPDWVRFVLHSRKE</sequence>
<dbReference type="InterPro" id="IPR001296">
    <property type="entry name" value="Glyco_trans_1"/>
</dbReference>
<gene>
    <name evidence="4" type="ORF">EQU24_20210</name>
</gene>
<organism evidence="4 5">
    <name type="scientific">Methylotuvimicrobium buryatense</name>
    <name type="common">Methylomicrobium buryatense</name>
    <dbReference type="NCBI Taxonomy" id="95641"/>
    <lineage>
        <taxon>Bacteria</taxon>
        <taxon>Pseudomonadati</taxon>
        <taxon>Pseudomonadota</taxon>
        <taxon>Gammaproteobacteria</taxon>
        <taxon>Methylococcales</taxon>
        <taxon>Methylococcaceae</taxon>
        <taxon>Methylotuvimicrobium</taxon>
    </lineage>
</organism>
<dbReference type="Proteomes" id="UP000305881">
    <property type="component" value="Chromosome"/>
</dbReference>
<evidence type="ECO:0000259" key="2">
    <source>
        <dbReference type="Pfam" id="PF00534"/>
    </source>
</evidence>
<protein>
    <submittedName>
        <fullName evidence="4">Glycosyltransferase</fullName>
    </submittedName>
</protein>
<evidence type="ECO:0000259" key="3">
    <source>
        <dbReference type="Pfam" id="PF12000"/>
    </source>
</evidence>
<dbReference type="STRING" id="675511.GCA_000341735_03392"/>